<evidence type="ECO:0000256" key="1">
    <source>
        <dbReference type="SAM" id="MobiDB-lite"/>
    </source>
</evidence>
<name>A0A252ANL3_9PROT</name>
<dbReference type="AlphaFoldDB" id="A0A252ANL3"/>
<dbReference type="NCBIfam" id="TIGR01555">
    <property type="entry name" value="phge_rel_HI1409"/>
    <property type="match status" value="1"/>
</dbReference>
<dbReference type="Pfam" id="PF06381">
    <property type="entry name" value="Phage_portal_3"/>
    <property type="match status" value="1"/>
</dbReference>
<protein>
    <recommendedName>
        <fullName evidence="2">Anti-CBASS protein Acb1-like N-terminal domain-containing protein</fullName>
    </recommendedName>
</protein>
<feature type="domain" description="Anti-CBASS protein Acb1-like N-terminal" evidence="2">
    <location>
        <begin position="35"/>
        <end position="387"/>
    </location>
</feature>
<evidence type="ECO:0000259" key="2">
    <source>
        <dbReference type="Pfam" id="PF06381"/>
    </source>
</evidence>
<feature type="region of interest" description="Disordered" evidence="1">
    <location>
        <begin position="406"/>
        <end position="461"/>
    </location>
</feature>
<evidence type="ECO:0000313" key="3">
    <source>
        <dbReference type="EMBL" id="OUI91444.1"/>
    </source>
</evidence>
<reference evidence="4" key="1">
    <citation type="submission" date="2014-06" db="EMBL/GenBank/DDBJ databases">
        <authorList>
            <person name="Winans N.J."/>
            <person name="Newell P.D."/>
            <person name="Douglas A.E."/>
        </authorList>
    </citation>
    <scope>NUCLEOTIDE SEQUENCE [LARGE SCALE GENOMIC DNA]</scope>
</reference>
<accession>A0A252ANL3</accession>
<gene>
    <name evidence="3" type="ORF">HK17_11680</name>
</gene>
<proteinExistence type="predicted"/>
<evidence type="ECO:0000313" key="4">
    <source>
        <dbReference type="Proteomes" id="UP000194641"/>
    </source>
</evidence>
<dbReference type="InterPro" id="IPR006445">
    <property type="entry name" value="Phage-assoc_HI1409"/>
</dbReference>
<dbReference type="RefSeq" id="WP_256940754.1">
    <property type="nucleotide sequence ID" value="NZ_JBJJWX010000021.1"/>
</dbReference>
<dbReference type="InterPro" id="IPR024459">
    <property type="entry name" value="Acb1-like_N"/>
</dbReference>
<dbReference type="EMBL" id="JOPA01000036">
    <property type="protein sequence ID" value="OUI91444.1"/>
    <property type="molecule type" value="Genomic_DNA"/>
</dbReference>
<comment type="caution">
    <text evidence="3">The sequence shown here is derived from an EMBL/GenBank/DDBJ whole genome shotgun (WGS) entry which is preliminary data.</text>
</comment>
<sequence length="461" mass="50880">MDGYVNPATRTGRGQGNLASAGGYAFHNWTRNRVQLEAAYRSSWIIGNAVDCIAEDMTRAGIDIRGLSDAHEKSELQSEISRLGLWSSISDVVKWSRLFGGALGVLMIDGQNVTEPLNEKAISQGSFRGIYAIDRWITTPDYSKPIIDLCPQVGEPEFYNIVPGPWPFSGKNIHYSRVIRMDGIRLPLYQRQYENGWGMSIVERIFDTLTAFDSSTLGAAQLVYKAHLRVMKIKGYKEVMAGMNDAAKRGIKAQIDNIRQFQSNEGMSVIDSEDELRADTYSFAGLNDILMQFAQQIAGATKIPLTRLMGQSPAGFSTGESDIRQYQEGIAQRQEQHRPVVHKILRITYQSKMGKPAPEELDFKYGSLWGISDEEKSTIMTNRTNAVVGAFDVGLVTRSTALRELRSGAEEDGAWSSITPEEVDEADNDPPPPSEGVAAGDPVDAGNLSAPLEADSTRQRE</sequence>
<dbReference type="Proteomes" id="UP000194641">
    <property type="component" value="Unassembled WGS sequence"/>
</dbReference>
<organism evidence="3 4">
    <name type="scientific">Acetobacter indonesiensis</name>
    <dbReference type="NCBI Taxonomy" id="104101"/>
    <lineage>
        <taxon>Bacteria</taxon>
        <taxon>Pseudomonadati</taxon>
        <taxon>Pseudomonadota</taxon>
        <taxon>Alphaproteobacteria</taxon>
        <taxon>Acetobacterales</taxon>
        <taxon>Acetobacteraceae</taxon>
        <taxon>Acetobacter</taxon>
    </lineage>
</organism>